<organism evidence="5 6">
    <name type="scientific">Iodobacter arcticus</name>
    <dbReference type="NCBI Taxonomy" id="590593"/>
    <lineage>
        <taxon>Bacteria</taxon>
        <taxon>Pseudomonadati</taxon>
        <taxon>Pseudomonadota</taxon>
        <taxon>Betaproteobacteria</taxon>
        <taxon>Neisseriales</taxon>
        <taxon>Chitinibacteraceae</taxon>
        <taxon>Iodobacter</taxon>
    </lineage>
</organism>
<dbReference type="EMBL" id="JBHTBQ010000030">
    <property type="protein sequence ID" value="MFC7420935.1"/>
    <property type="molecule type" value="Genomic_DNA"/>
</dbReference>
<dbReference type="Pfam" id="PF03160">
    <property type="entry name" value="Calx-beta"/>
    <property type="match status" value="4"/>
</dbReference>
<feature type="domain" description="Calx-beta" evidence="4">
    <location>
        <begin position="202"/>
        <end position="248"/>
    </location>
</feature>
<protein>
    <submittedName>
        <fullName evidence="5">Beta strand repeat-containing protein</fullName>
    </submittedName>
</protein>
<dbReference type="RefSeq" id="WP_380188522.1">
    <property type="nucleotide sequence ID" value="NZ_JBHTBQ010000030.1"/>
</dbReference>
<dbReference type="InterPro" id="IPR038081">
    <property type="entry name" value="CalX-like_sf"/>
</dbReference>
<feature type="domain" description="Calx-beta" evidence="4">
    <location>
        <begin position="84"/>
        <end position="130"/>
    </location>
</feature>
<keyword evidence="3" id="KW-0106">Calcium</keyword>
<dbReference type="SUPFAM" id="SSF141072">
    <property type="entry name" value="CalX-like"/>
    <property type="match status" value="4"/>
</dbReference>
<accession>A0ABW2R147</accession>
<evidence type="ECO:0000256" key="1">
    <source>
        <dbReference type="ARBA" id="ARBA00022729"/>
    </source>
</evidence>
<feature type="non-terminal residue" evidence="5">
    <location>
        <position position="494"/>
    </location>
</feature>
<name>A0ABW2R147_9NEIS</name>
<evidence type="ECO:0000256" key="2">
    <source>
        <dbReference type="ARBA" id="ARBA00022737"/>
    </source>
</evidence>
<evidence type="ECO:0000256" key="3">
    <source>
        <dbReference type="ARBA" id="ARBA00022837"/>
    </source>
</evidence>
<proteinExistence type="predicted"/>
<evidence type="ECO:0000313" key="5">
    <source>
        <dbReference type="EMBL" id="MFC7420935.1"/>
    </source>
</evidence>
<comment type="caution">
    <text evidence="5">The sequence shown here is derived from an EMBL/GenBank/DDBJ whole genome shotgun (WGS) entry which is preliminary data.</text>
</comment>
<sequence length="494" mass="48884">LPTVDDALVEITPETVPLTIGGVSATGGILDNDSPAIAGIEVGNPGVADDNVVEGNNLVFNVTLSTATTKVETYAFNLGGGSASTADYGTATFSNGVTYNATTGLITVPAGVTNFAVTLPTVDDALVEITPETVPLTIGGVSATGGILDNDSPAIAGIEVGNPGVADDNVVEGNNLVFNVTLSTATTKVETYAFNLGGGSASTADYGTATFSNGVTYNATTGLITVPAGVTNFAVTLPTVDDALVEITPETVPLTIGGVSATGGILDNDSPAIAGIEVGNPGVADDNVDEGNNLVFNVTLSTATTKVETYAFNLGGGTASTADYGTATFSNGVTYNATTGLIAVPAGVTSFAVTLPTVDDALVEITPETVPLTIGGVSGTGGILDNDSPAIAGIEVGNPGVADDNVVEGNNLVFNVTLSTATTKVETYAFNLGGGSASVADYGTATFSNGVTYNATTGLITVPAGVTSFAVTLPTVDDALVEITPETVPLTIGG</sequence>
<dbReference type="Proteomes" id="UP001596473">
    <property type="component" value="Unassembled WGS sequence"/>
</dbReference>
<keyword evidence="2" id="KW-0677">Repeat</keyword>
<keyword evidence="1" id="KW-0732">Signal</keyword>
<gene>
    <name evidence="5" type="ORF">ACFQNF_13800</name>
</gene>
<evidence type="ECO:0000313" key="6">
    <source>
        <dbReference type="Proteomes" id="UP001596473"/>
    </source>
</evidence>
<reference evidence="6" key="1">
    <citation type="journal article" date="2019" name="Int. J. Syst. Evol. Microbiol.">
        <title>The Global Catalogue of Microorganisms (GCM) 10K type strain sequencing project: providing services to taxonomists for standard genome sequencing and annotation.</title>
        <authorList>
            <consortium name="The Broad Institute Genomics Platform"/>
            <consortium name="The Broad Institute Genome Sequencing Center for Infectious Disease"/>
            <person name="Wu L."/>
            <person name="Ma J."/>
        </authorList>
    </citation>
    <scope>NUCLEOTIDE SEQUENCE [LARGE SCALE GENOMIC DNA]</scope>
    <source>
        <strain evidence="6">CCUG 62945</strain>
    </source>
</reference>
<keyword evidence="6" id="KW-1185">Reference proteome</keyword>
<dbReference type="InterPro" id="IPR003644">
    <property type="entry name" value="Calx_beta"/>
</dbReference>
<dbReference type="Gene3D" id="2.60.40.2030">
    <property type="match status" value="4"/>
</dbReference>
<feature type="domain" description="Calx-beta" evidence="4">
    <location>
        <begin position="441"/>
        <end position="482"/>
    </location>
</feature>
<feature type="domain" description="Calx-beta" evidence="4">
    <location>
        <begin position="320"/>
        <end position="364"/>
    </location>
</feature>
<evidence type="ECO:0000259" key="4">
    <source>
        <dbReference type="Pfam" id="PF03160"/>
    </source>
</evidence>
<feature type="non-terminal residue" evidence="5">
    <location>
        <position position="1"/>
    </location>
</feature>